<evidence type="ECO:0000313" key="4">
    <source>
        <dbReference type="Proteomes" id="UP000011885"/>
    </source>
</evidence>
<keyword evidence="2" id="KW-1133">Transmembrane helix</keyword>
<dbReference type="EMBL" id="ANOH01000209">
    <property type="protein sequence ID" value="EMI55547.1"/>
    <property type="molecule type" value="Genomic_DNA"/>
</dbReference>
<dbReference type="AlphaFoldDB" id="M5U260"/>
<feature type="region of interest" description="Disordered" evidence="1">
    <location>
        <begin position="155"/>
        <end position="254"/>
    </location>
</feature>
<feature type="transmembrane region" description="Helical" evidence="2">
    <location>
        <begin position="65"/>
        <end position="84"/>
    </location>
</feature>
<keyword evidence="4" id="KW-1185">Reference proteome</keyword>
<feature type="compositionally biased region" description="Polar residues" evidence="1">
    <location>
        <begin position="189"/>
        <end position="219"/>
    </location>
</feature>
<evidence type="ECO:0000313" key="3">
    <source>
        <dbReference type="EMBL" id="EMI55547.1"/>
    </source>
</evidence>
<dbReference type="RefSeq" id="WP_008679591.1">
    <property type="nucleotide sequence ID" value="NZ_ANOH01000209.1"/>
</dbReference>
<evidence type="ECO:0000256" key="1">
    <source>
        <dbReference type="SAM" id="MobiDB-lite"/>
    </source>
</evidence>
<dbReference type="Proteomes" id="UP000011885">
    <property type="component" value="Unassembled WGS sequence"/>
</dbReference>
<accession>M5U260</accession>
<reference evidence="3 4" key="1">
    <citation type="journal article" date="2013" name="Mar. Genomics">
        <title>Expression of sulfatases in Rhodopirellula baltica and the diversity of sulfatases in the genus Rhodopirellula.</title>
        <authorList>
            <person name="Wegner C.E."/>
            <person name="Richter-Heitmann T."/>
            <person name="Klindworth A."/>
            <person name="Klockow C."/>
            <person name="Richter M."/>
            <person name="Achstetter T."/>
            <person name="Glockner F.O."/>
            <person name="Harder J."/>
        </authorList>
    </citation>
    <scope>NUCLEOTIDE SEQUENCE [LARGE SCALE GENOMIC DNA]</scope>
    <source>
        <strain evidence="3 4">SM41</strain>
    </source>
</reference>
<dbReference type="PATRIC" id="fig|1263870.3.peg.3196"/>
<keyword evidence="2" id="KW-0472">Membrane</keyword>
<feature type="compositionally biased region" description="Polar residues" evidence="1">
    <location>
        <begin position="231"/>
        <end position="244"/>
    </location>
</feature>
<protein>
    <submittedName>
        <fullName evidence="3">Signal peptide protein</fullName>
    </submittedName>
</protein>
<comment type="caution">
    <text evidence="3">The sequence shown here is derived from an EMBL/GenBank/DDBJ whole genome shotgun (WGS) entry which is preliminary data.</text>
</comment>
<organism evidence="3 4">
    <name type="scientific">Rhodopirellula sallentina SM41</name>
    <dbReference type="NCBI Taxonomy" id="1263870"/>
    <lineage>
        <taxon>Bacteria</taxon>
        <taxon>Pseudomonadati</taxon>
        <taxon>Planctomycetota</taxon>
        <taxon>Planctomycetia</taxon>
        <taxon>Pirellulales</taxon>
        <taxon>Pirellulaceae</taxon>
        <taxon>Rhodopirellula</taxon>
    </lineage>
</organism>
<keyword evidence="2" id="KW-0812">Transmembrane</keyword>
<sequence length="378" mass="40133">MFHESVSCCAGIFLSDIAKISLDFSQTRENVQADSAHRCGETQKMELRRRSETMRRKRMRRKKDSLGLFQVLLFGTFFYLWSFVGSSPVGTHTLHAETSGLPFRPIGSPSAVDQFQSEKRYAETAYRDQETYPRHANFSTGSATRTDGNVRQVSMQSGGFALPPGGGTAPAPSEFTPPPLNTPPAMTVPNLQTAPATSQPQFTAPPSTSAPSNVTTPRSLPTPGAVPNGGAPSTFNSGGLSNSPGPIADYQPVAPPQLSNGGFATASDCRLITPASNYSAMSPYGDTCGCGEVMPTGYAGTYVPPPAQIPAPAAMPSYTVTPPPTTAVTTPPSAAPVGSLVTFGQETLPVQVGQGLWGQPVAYVPGQRFRNWLRYFSF</sequence>
<proteinExistence type="predicted"/>
<name>M5U260_9BACT</name>
<gene>
    <name evidence="3" type="ORF">RSSM_03007</name>
</gene>
<evidence type="ECO:0000256" key="2">
    <source>
        <dbReference type="SAM" id="Phobius"/>
    </source>
</evidence>